<dbReference type="PROSITE" id="PS51194">
    <property type="entry name" value="HELICASE_CTER"/>
    <property type="match status" value="1"/>
</dbReference>
<gene>
    <name evidence="3" type="ORF">BO71DRAFT_156278</name>
</gene>
<accession>A0A319D012</accession>
<keyword evidence="4" id="KW-1185">Reference proteome</keyword>
<feature type="transmembrane region" description="Helical" evidence="1">
    <location>
        <begin position="99"/>
        <end position="129"/>
    </location>
</feature>
<dbReference type="SUPFAM" id="SSF52540">
    <property type="entry name" value="P-loop containing nucleoside triphosphate hydrolases"/>
    <property type="match status" value="1"/>
</dbReference>
<dbReference type="STRING" id="1448320.A0A319D012"/>
<dbReference type="EMBL" id="KZ826151">
    <property type="protein sequence ID" value="PYH87917.1"/>
    <property type="molecule type" value="Genomic_DNA"/>
</dbReference>
<keyword evidence="1" id="KW-1133">Transmembrane helix</keyword>
<reference evidence="3 4" key="1">
    <citation type="submission" date="2018-02" db="EMBL/GenBank/DDBJ databases">
        <title>The genomes of Aspergillus section Nigri reveals drivers in fungal speciation.</title>
        <authorList>
            <consortium name="DOE Joint Genome Institute"/>
            <person name="Vesth T.C."/>
            <person name="Nybo J."/>
            <person name="Theobald S."/>
            <person name="Brandl J."/>
            <person name="Frisvad J.C."/>
            <person name="Nielsen K.F."/>
            <person name="Lyhne E.K."/>
            <person name="Kogle M.E."/>
            <person name="Kuo A."/>
            <person name="Riley R."/>
            <person name="Clum A."/>
            <person name="Nolan M."/>
            <person name="Lipzen A."/>
            <person name="Salamov A."/>
            <person name="Henrissat B."/>
            <person name="Wiebenga A."/>
            <person name="De vries R.P."/>
            <person name="Grigoriev I.V."/>
            <person name="Mortensen U.H."/>
            <person name="Andersen M.R."/>
            <person name="Baker S.E."/>
        </authorList>
    </citation>
    <scope>NUCLEOTIDE SEQUENCE [LARGE SCALE GENOMIC DNA]</scope>
    <source>
        <strain evidence="3 4">CBS 707.79</strain>
    </source>
</reference>
<proteinExistence type="predicted"/>
<evidence type="ECO:0000256" key="1">
    <source>
        <dbReference type="SAM" id="Phobius"/>
    </source>
</evidence>
<protein>
    <recommendedName>
        <fullName evidence="2">Helicase C-terminal domain-containing protein</fullName>
    </recommendedName>
</protein>
<keyword evidence="1" id="KW-0472">Membrane</keyword>
<dbReference type="Pfam" id="PF00271">
    <property type="entry name" value="Helicase_C"/>
    <property type="match status" value="1"/>
</dbReference>
<dbReference type="PANTHER" id="PTHR47958">
    <property type="entry name" value="ATP-DEPENDENT RNA HELICASE DBP3"/>
    <property type="match status" value="1"/>
</dbReference>
<name>A0A319D012_9EURO</name>
<dbReference type="AlphaFoldDB" id="A0A319D012"/>
<keyword evidence="1" id="KW-0812">Transmembrane</keyword>
<dbReference type="InterPro" id="IPR027417">
    <property type="entry name" value="P-loop_NTPase"/>
</dbReference>
<dbReference type="OrthoDB" id="196131at2759"/>
<dbReference type="Gene3D" id="3.40.50.300">
    <property type="entry name" value="P-loop containing nucleotide triphosphate hydrolases"/>
    <property type="match status" value="1"/>
</dbReference>
<feature type="domain" description="Helicase C-terminal" evidence="2">
    <location>
        <begin position="1"/>
        <end position="86"/>
    </location>
</feature>
<sequence>MICLLTLHVSKDVRDITHVINYDYPNNSEDYVHRIGRTGRAGAKGTAITLFTTDSKCIFMVYQSVRWLTCFLQTPSRLVTWSPSSLRPSSRLTPVSPRWFATAVAVATAVTAAGVVAAVVVAVAAAVVVTSLRPMRLLSEVAVAGKLTLT</sequence>
<evidence type="ECO:0000313" key="4">
    <source>
        <dbReference type="Proteomes" id="UP000247810"/>
    </source>
</evidence>
<dbReference type="InterPro" id="IPR001650">
    <property type="entry name" value="Helicase_C-like"/>
</dbReference>
<organism evidence="3 4">
    <name type="scientific">Aspergillus ellipticus CBS 707.79</name>
    <dbReference type="NCBI Taxonomy" id="1448320"/>
    <lineage>
        <taxon>Eukaryota</taxon>
        <taxon>Fungi</taxon>
        <taxon>Dikarya</taxon>
        <taxon>Ascomycota</taxon>
        <taxon>Pezizomycotina</taxon>
        <taxon>Eurotiomycetes</taxon>
        <taxon>Eurotiomycetidae</taxon>
        <taxon>Eurotiales</taxon>
        <taxon>Aspergillaceae</taxon>
        <taxon>Aspergillus</taxon>
        <taxon>Aspergillus subgen. Circumdati</taxon>
    </lineage>
</organism>
<evidence type="ECO:0000313" key="3">
    <source>
        <dbReference type="EMBL" id="PYH87917.1"/>
    </source>
</evidence>
<dbReference type="Proteomes" id="UP000247810">
    <property type="component" value="Unassembled WGS sequence"/>
</dbReference>
<evidence type="ECO:0000259" key="2">
    <source>
        <dbReference type="PROSITE" id="PS51194"/>
    </source>
</evidence>
<dbReference type="VEuPathDB" id="FungiDB:BO71DRAFT_156278"/>